<dbReference type="Proteomes" id="UP001479933">
    <property type="component" value="Chromosome"/>
</dbReference>
<evidence type="ECO:0000259" key="10">
    <source>
        <dbReference type="PROSITE" id="PS50929"/>
    </source>
</evidence>
<feature type="region of interest" description="Disordered" evidence="7">
    <location>
        <begin position="555"/>
        <end position="574"/>
    </location>
</feature>
<keyword evidence="12" id="KW-1185">Reference proteome</keyword>
<evidence type="ECO:0000256" key="6">
    <source>
        <dbReference type="ARBA" id="ARBA00023136"/>
    </source>
</evidence>
<dbReference type="SUPFAM" id="SSF90123">
    <property type="entry name" value="ABC transporter transmembrane region"/>
    <property type="match status" value="1"/>
</dbReference>
<dbReference type="RefSeq" id="WP_066169339.1">
    <property type="nucleotide sequence ID" value="NZ_CP136137.1"/>
</dbReference>
<comment type="subcellular location">
    <subcellularLocation>
        <location evidence="1">Cell membrane</location>
        <topology evidence="1">Multi-pass membrane protein</topology>
    </subcellularLocation>
</comment>
<evidence type="ECO:0000256" key="1">
    <source>
        <dbReference type="ARBA" id="ARBA00004651"/>
    </source>
</evidence>
<dbReference type="Pfam" id="PF00664">
    <property type="entry name" value="ABC_membrane"/>
    <property type="match status" value="1"/>
</dbReference>
<dbReference type="InterPro" id="IPR017871">
    <property type="entry name" value="ABC_transporter-like_CS"/>
</dbReference>
<evidence type="ECO:0000313" key="11">
    <source>
        <dbReference type="EMBL" id="WYY07384.1"/>
    </source>
</evidence>
<evidence type="ECO:0000259" key="9">
    <source>
        <dbReference type="PROSITE" id="PS50893"/>
    </source>
</evidence>
<keyword evidence="3" id="KW-0547">Nucleotide-binding</keyword>
<dbReference type="Gene3D" id="3.40.50.300">
    <property type="entry name" value="P-loop containing nucleotide triphosphate hydrolases"/>
    <property type="match status" value="1"/>
</dbReference>
<feature type="transmembrane region" description="Helical" evidence="8">
    <location>
        <begin position="21"/>
        <end position="42"/>
    </location>
</feature>
<dbReference type="PROSITE" id="PS00211">
    <property type="entry name" value="ABC_TRANSPORTER_1"/>
    <property type="match status" value="1"/>
</dbReference>
<evidence type="ECO:0000256" key="7">
    <source>
        <dbReference type="SAM" id="MobiDB-lite"/>
    </source>
</evidence>
<feature type="transmembrane region" description="Helical" evidence="8">
    <location>
        <begin position="62"/>
        <end position="85"/>
    </location>
</feature>
<dbReference type="PANTHER" id="PTHR43394:SF1">
    <property type="entry name" value="ATP-BINDING CASSETTE SUB-FAMILY B MEMBER 10, MITOCHONDRIAL"/>
    <property type="match status" value="1"/>
</dbReference>
<dbReference type="InterPro" id="IPR003593">
    <property type="entry name" value="AAA+_ATPase"/>
</dbReference>
<dbReference type="SUPFAM" id="SSF52540">
    <property type="entry name" value="P-loop containing nucleoside triphosphate hydrolases"/>
    <property type="match status" value="1"/>
</dbReference>
<keyword evidence="2 8" id="KW-0812">Transmembrane</keyword>
<organism evidence="11 12">
    <name type="scientific">Gordonia hydrophobica</name>
    <dbReference type="NCBI Taxonomy" id="40516"/>
    <lineage>
        <taxon>Bacteria</taxon>
        <taxon>Bacillati</taxon>
        <taxon>Actinomycetota</taxon>
        <taxon>Actinomycetes</taxon>
        <taxon>Mycobacteriales</taxon>
        <taxon>Gordoniaceae</taxon>
        <taxon>Gordonia</taxon>
    </lineage>
</organism>
<protein>
    <submittedName>
        <fullName evidence="11">ABC transporter ATP-binding protein</fullName>
    </submittedName>
</protein>
<dbReference type="CDD" id="cd07346">
    <property type="entry name" value="ABC_6TM_exporters"/>
    <property type="match status" value="1"/>
</dbReference>
<evidence type="ECO:0000256" key="8">
    <source>
        <dbReference type="SAM" id="Phobius"/>
    </source>
</evidence>
<dbReference type="InterPro" id="IPR003439">
    <property type="entry name" value="ABC_transporter-like_ATP-bd"/>
</dbReference>
<evidence type="ECO:0000256" key="4">
    <source>
        <dbReference type="ARBA" id="ARBA00022840"/>
    </source>
</evidence>
<dbReference type="PROSITE" id="PS50929">
    <property type="entry name" value="ABC_TM1F"/>
    <property type="match status" value="1"/>
</dbReference>
<feature type="domain" description="ABC transporter" evidence="9">
    <location>
        <begin position="341"/>
        <end position="574"/>
    </location>
</feature>
<dbReference type="InterPro" id="IPR011527">
    <property type="entry name" value="ABC1_TM_dom"/>
</dbReference>
<dbReference type="SMART" id="SM00382">
    <property type="entry name" value="AAA"/>
    <property type="match status" value="1"/>
</dbReference>
<gene>
    <name evidence="11" type="ORF">RVF87_20745</name>
</gene>
<dbReference type="InterPro" id="IPR027417">
    <property type="entry name" value="P-loop_NTPase"/>
</dbReference>
<feature type="transmembrane region" description="Helical" evidence="8">
    <location>
        <begin position="245"/>
        <end position="268"/>
    </location>
</feature>
<feature type="domain" description="ABC transmembrane type-1" evidence="10">
    <location>
        <begin position="23"/>
        <end position="304"/>
    </location>
</feature>
<dbReference type="EMBL" id="CP136137">
    <property type="protein sequence ID" value="WYY07384.1"/>
    <property type="molecule type" value="Genomic_DNA"/>
</dbReference>
<dbReference type="InterPro" id="IPR039421">
    <property type="entry name" value="Type_1_exporter"/>
</dbReference>
<dbReference type="Gene3D" id="1.20.1560.10">
    <property type="entry name" value="ABC transporter type 1, transmembrane domain"/>
    <property type="match status" value="1"/>
</dbReference>
<dbReference type="Pfam" id="PF00005">
    <property type="entry name" value="ABC_tran"/>
    <property type="match status" value="1"/>
</dbReference>
<dbReference type="PROSITE" id="PS50893">
    <property type="entry name" value="ABC_TRANSPORTER_2"/>
    <property type="match status" value="1"/>
</dbReference>
<dbReference type="InterPro" id="IPR036640">
    <property type="entry name" value="ABC1_TM_sf"/>
</dbReference>
<proteinExistence type="predicted"/>
<keyword evidence="4 11" id="KW-0067">ATP-binding</keyword>
<evidence type="ECO:0000256" key="2">
    <source>
        <dbReference type="ARBA" id="ARBA00022692"/>
    </source>
</evidence>
<feature type="transmembrane region" description="Helical" evidence="8">
    <location>
        <begin position="131"/>
        <end position="154"/>
    </location>
</feature>
<evidence type="ECO:0000256" key="3">
    <source>
        <dbReference type="ARBA" id="ARBA00022741"/>
    </source>
</evidence>
<keyword evidence="5 8" id="KW-1133">Transmembrane helix</keyword>
<feature type="transmembrane region" description="Helical" evidence="8">
    <location>
        <begin position="160"/>
        <end position="179"/>
    </location>
</feature>
<dbReference type="GO" id="GO:0005524">
    <property type="term" value="F:ATP binding"/>
    <property type="evidence" value="ECO:0007669"/>
    <property type="project" value="UniProtKB-KW"/>
</dbReference>
<keyword evidence="6 8" id="KW-0472">Membrane</keyword>
<accession>A0ABZ2U0Y9</accession>
<reference evidence="11 12" key="1">
    <citation type="journal article" date="2023" name="Virus Evol.">
        <title>Computational host range prediction-The good, the bad, and the ugly.</title>
        <authorList>
            <person name="Howell A.A."/>
            <person name="Versoza C.J."/>
            <person name="Pfeifer S.P."/>
        </authorList>
    </citation>
    <scope>NUCLEOTIDE SEQUENCE [LARGE SCALE GENOMIC DNA]</scope>
    <source>
        <strain evidence="11 12">1610/1b</strain>
    </source>
</reference>
<dbReference type="PANTHER" id="PTHR43394">
    <property type="entry name" value="ATP-DEPENDENT PERMEASE MDL1, MITOCHONDRIAL"/>
    <property type="match status" value="1"/>
</dbReference>
<name>A0ABZ2U0Y9_9ACTN</name>
<evidence type="ECO:0000256" key="5">
    <source>
        <dbReference type="ARBA" id="ARBA00022989"/>
    </source>
</evidence>
<evidence type="ECO:0000313" key="12">
    <source>
        <dbReference type="Proteomes" id="UP001479933"/>
    </source>
</evidence>
<sequence length="574" mass="61268">MTFVAAVRRFSPYLVGQRLRLTGAAVLLLIAAGCDAIGVFVLSDVVDGALSADGWNDFTRLAAVWILLTAISVTVEYFGTLLATVASENVVLRLRTTLFAHVQKLAPVSHRRRGLGDLMVRHSSDLEALEHLVGTGMMSLAVAVANAAALLVAAFIMSPLVATVALGACPVLWAVSAFYGRRQTDTTYEERAANSGIADSIQAALAAHETTVAYNRQQEEADRLHRDGRRWAAARIRQTRIEAGFGSVLGFTQVCVSLVVTLVAVWQVRNGDLTVGRLLALTGYLAMLYPKLQEVADVRLSVAEATVSAQRITELLDEPVHRPDRTDAHALPASPDGTAVVRLDDVHFTYSDRHVLRGADLELRPGTITALTGPSGAGKSTLASLIGALEDPDSGRVSINGYDIAATTGRSVREQVTLLPQIPHIRPGTVAENIAYGRPEASRAEVIAAAVDADAHRFITALPDGYDTALAGDGLELSGGQRQRIAMARAILRDTPVLVLDEPTAALDDTSVAEIMAPLTALSRGRTTLLITHDARITAIADEVVRLDGGRIHRRPAHAGMSNTPSAFPRMVPR</sequence>